<proteinExistence type="predicted"/>
<organism evidence="1 2">
    <name type="scientific">Parageobacillus thermoglucosidasius</name>
    <name type="common">Geobacillus thermoglucosidasius</name>
    <dbReference type="NCBI Taxonomy" id="1426"/>
    <lineage>
        <taxon>Bacteria</taxon>
        <taxon>Bacillati</taxon>
        <taxon>Bacillota</taxon>
        <taxon>Bacilli</taxon>
        <taxon>Bacillales</taxon>
        <taxon>Anoxybacillaceae</taxon>
        <taxon>Parageobacillus</taxon>
    </lineage>
</organism>
<comment type="caution">
    <text evidence="1">The sequence shown here is derived from an EMBL/GenBank/DDBJ whole genome shotgun (WGS) entry which is preliminary data.</text>
</comment>
<dbReference type="AlphaFoldDB" id="A0A1B7KRP4"/>
<dbReference type="Pfam" id="PF05974">
    <property type="entry name" value="DUF892"/>
    <property type="match status" value="1"/>
</dbReference>
<dbReference type="OrthoDB" id="2356617at2"/>
<dbReference type="RefSeq" id="WP_064551719.1">
    <property type="nucleotide sequence ID" value="NZ_LXMA01000023.1"/>
</dbReference>
<dbReference type="Proteomes" id="UP000078290">
    <property type="component" value="Unassembled WGS sequence"/>
</dbReference>
<name>A0A1B7KRP4_PARTM</name>
<gene>
    <name evidence="1" type="ORF">A7K69_07330</name>
</gene>
<dbReference type="InterPro" id="IPR010287">
    <property type="entry name" value="DUF892_YciF-like"/>
</dbReference>
<dbReference type="InterPro" id="IPR009078">
    <property type="entry name" value="Ferritin-like_SF"/>
</dbReference>
<accession>A0A1B7KRP4</accession>
<evidence type="ECO:0000313" key="2">
    <source>
        <dbReference type="Proteomes" id="UP000078290"/>
    </source>
</evidence>
<dbReference type="InterPro" id="IPR012347">
    <property type="entry name" value="Ferritin-like"/>
</dbReference>
<protein>
    <submittedName>
        <fullName evidence="1">Spore coat protein</fullName>
    </submittedName>
</protein>
<keyword evidence="1" id="KW-0167">Capsid protein</keyword>
<reference evidence="2" key="1">
    <citation type="submission" date="2016-05" db="EMBL/GenBank/DDBJ databases">
        <authorList>
            <person name="Wang W."/>
            <person name="Zhu L."/>
        </authorList>
    </citation>
    <scope>NUCLEOTIDE SEQUENCE [LARGE SCALE GENOMIC DNA]</scope>
    <source>
        <strain evidence="2">W-2</strain>
    </source>
</reference>
<sequence>MKAMGTHEMLELHELLAFKNVCFAKNTAMQGMASDPQLKSLIQQDIQKTQQQIRDLQNLLS</sequence>
<dbReference type="Gene3D" id="1.20.1260.10">
    <property type="match status" value="1"/>
</dbReference>
<evidence type="ECO:0000313" key="1">
    <source>
        <dbReference type="EMBL" id="OAT72748.1"/>
    </source>
</evidence>
<keyword evidence="1" id="KW-0946">Virion</keyword>
<dbReference type="SUPFAM" id="SSF47240">
    <property type="entry name" value="Ferritin-like"/>
    <property type="match status" value="1"/>
</dbReference>
<dbReference type="EMBL" id="LXMA01000023">
    <property type="protein sequence ID" value="OAT72748.1"/>
    <property type="molecule type" value="Genomic_DNA"/>
</dbReference>